<dbReference type="RefSeq" id="WP_197470644.1">
    <property type="nucleotide sequence ID" value="NZ_LSGP01000013.1"/>
</dbReference>
<sequence>MRGRQLIKLIPGERGNVTCFSGLEEQHARKLLALGVFPGMVVEVLQVSPTLVIRFEHTQLALDREIASHIYVTSR</sequence>
<dbReference type="InterPro" id="IPR007167">
    <property type="entry name" value="Fe-transptr_FeoA-like"/>
</dbReference>
<evidence type="ECO:0000313" key="3">
    <source>
        <dbReference type="EMBL" id="KYZ77094.1"/>
    </source>
</evidence>
<dbReference type="STRING" id="1794912.AXX12_02875"/>
<accession>A0A154BSU9</accession>
<dbReference type="Gene3D" id="2.30.30.90">
    <property type="match status" value="1"/>
</dbReference>
<dbReference type="SMART" id="SM00899">
    <property type="entry name" value="FeoA"/>
    <property type="match status" value="1"/>
</dbReference>
<dbReference type="GO" id="GO:0046914">
    <property type="term" value="F:transition metal ion binding"/>
    <property type="evidence" value="ECO:0007669"/>
    <property type="project" value="InterPro"/>
</dbReference>
<evidence type="ECO:0000259" key="2">
    <source>
        <dbReference type="SMART" id="SM00899"/>
    </source>
</evidence>
<evidence type="ECO:0000313" key="4">
    <source>
        <dbReference type="Proteomes" id="UP000076268"/>
    </source>
</evidence>
<dbReference type="InterPro" id="IPR038157">
    <property type="entry name" value="FeoA_core_dom"/>
</dbReference>
<dbReference type="Pfam" id="PF04023">
    <property type="entry name" value="FeoA"/>
    <property type="match status" value="1"/>
</dbReference>
<dbReference type="AlphaFoldDB" id="A0A154BSU9"/>
<keyword evidence="1" id="KW-0408">Iron</keyword>
<proteinExistence type="predicted"/>
<dbReference type="EMBL" id="LSGP01000013">
    <property type="protein sequence ID" value="KYZ77094.1"/>
    <property type="molecule type" value="Genomic_DNA"/>
</dbReference>
<reference evidence="3 4" key="1">
    <citation type="submission" date="2016-02" db="EMBL/GenBank/DDBJ databases">
        <title>Anaerosporomusa subterraneum gen. nov., sp. nov., a spore-forming obligate anaerobe isolated from saprolite.</title>
        <authorList>
            <person name="Choi J.K."/>
            <person name="Shah M."/>
            <person name="Yee N."/>
        </authorList>
    </citation>
    <scope>NUCLEOTIDE SEQUENCE [LARGE SCALE GENOMIC DNA]</scope>
    <source>
        <strain evidence="3 4">RU4</strain>
    </source>
</reference>
<keyword evidence="4" id="KW-1185">Reference proteome</keyword>
<dbReference type="InterPro" id="IPR008988">
    <property type="entry name" value="Transcriptional_repressor_C"/>
</dbReference>
<feature type="domain" description="Ferrous iron transporter FeoA-like" evidence="2">
    <location>
        <begin position="4"/>
        <end position="74"/>
    </location>
</feature>
<dbReference type="SUPFAM" id="SSF50037">
    <property type="entry name" value="C-terminal domain of transcriptional repressors"/>
    <property type="match status" value="1"/>
</dbReference>
<dbReference type="Proteomes" id="UP000076268">
    <property type="component" value="Unassembled WGS sequence"/>
</dbReference>
<gene>
    <name evidence="3" type="ORF">AXX12_02875</name>
</gene>
<name>A0A154BSU9_ANASB</name>
<protein>
    <recommendedName>
        <fullName evidence="2">Ferrous iron transporter FeoA-like domain-containing protein</fullName>
    </recommendedName>
</protein>
<comment type="caution">
    <text evidence="3">The sequence shown here is derived from an EMBL/GenBank/DDBJ whole genome shotgun (WGS) entry which is preliminary data.</text>
</comment>
<evidence type="ECO:0000256" key="1">
    <source>
        <dbReference type="ARBA" id="ARBA00023004"/>
    </source>
</evidence>
<organism evidence="3 4">
    <name type="scientific">Anaerosporomusa subterranea</name>
    <dbReference type="NCBI Taxonomy" id="1794912"/>
    <lineage>
        <taxon>Bacteria</taxon>
        <taxon>Bacillati</taxon>
        <taxon>Bacillota</taxon>
        <taxon>Negativicutes</taxon>
        <taxon>Acetonemataceae</taxon>
        <taxon>Anaerosporomusa</taxon>
    </lineage>
</organism>